<dbReference type="Gene3D" id="3.90.1150.10">
    <property type="entry name" value="Aspartate Aminotransferase, domain 1"/>
    <property type="match status" value="1"/>
</dbReference>
<evidence type="ECO:0000256" key="1">
    <source>
        <dbReference type="ARBA" id="ARBA00005384"/>
    </source>
</evidence>
<dbReference type="Proteomes" id="UP001236258">
    <property type="component" value="Unassembled WGS sequence"/>
</dbReference>
<dbReference type="SUPFAM" id="SSF46785">
    <property type="entry name" value="Winged helix' DNA-binding domain"/>
    <property type="match status" value="1"/>
</dbReference>
<evidence type="ECO:0000256" key="4">
    <source>
        <dbReference type="ARBA" id="ARBA00023125"/>
    </source>
</evidence>
<evidence type="ECO:0000256" key="3">
    <source>
        <dbReference type="ARBA" id="ARBA00023015"/>
    </source>
</evidence>
<feature type="domain" description="HTH gntR-type" evidence="6">
    <location>
        <begin position="11"/>
        <end position="79"/>
    </location>
</feature>
<dbReference type="Gene3D" id="3.40.640.10">
    <property type="entry name" value="Type I PLP-dependent aspartate aminotransferase-like (Major domain)"/>
    <property type="match status" value="1"/>
</dbReference>
<keyword evidence="7" id="KW-0808">Transferase</keyword>
<dbReference type="PANTHER" id="PTHR46577">
    <property type="entry name" value="HTH-TYPE TRANSCRIPTIONAL REGULATORY PROTEIN GABR"/>
    <property type="match status" value="1"/>
</dbReference>
<dbReference type="InterPro" id="IPR036390">
    <property type="entry name" value="WH_DNA-bd_sf"/>
</dbReference>
<name>A0ABT9GL24_9GAMM</name>
<dbReference type="Pfam" id="PF00155">
    <property type="entry name" value="Aminotran_1_2"/>
    <property type="match status" value="1"/>
</dbReference>
<keyword evidence="8" id="KW-1185">Reference proteome</keyword>
<dbReference type="PROSITE" id="PS50949">
    <property type="entry name" value="HTH_GNTR"/>
    <property type="match status" value="1"/>
</dbReference>
<dbReference type="InterPro" id="IPR015422">
    <property type="entry name" value="PyrdxlP-dep_Trfase_small"/>
</dbReference>
<organism evidence="7 8">
    <name type="scientific">Alkalimonas delamerensis</name>
    <dbReference type="NCBI Taxonomy" id="265981"/>
    <lineage>
        <taxon>Bacteria</taxon>
        <taxon>Pseudomonadati</taxon>
        <taxon>Pseudomonadota</taxon>
        <taxon>Gammaproteobacteria</taxon>
        <taxon>Alkalimonas</taxon>
    </lineage>
</organism>
<gene>
    <name evidence="7" type="ORF">Q3O59_01330</name>
</gene>
<dbReference type="SMART" id="SM00345">
    <property type="entry name" value="HTH_GNTR"/>
    <property type="match status" value="1"/>
</dbReference>
<comment type="caution">
    <text evidence="7">The sequence shown here is derived from an EMBL/GenBank/DDBJ whole genome shotgun (WGS) entry which is preliminary data.</text>
</comment>
<keyword evidence="3" id="KW-0805">Transcription regulation</keyword>
<keyword evidence="7" id="KW-0032">Aminotransferase</keyword>
<reference evidence="7 8" key="1">
    <citation type="submission" date="2023-08" db="EMBL/GenBank/DDBJ databases">
        <authorList>
            <person name="Joshi A."/>
            <person name="Thite S."/>
        </authorList>
    </citation>
    <scope>NUCLEOTIDE SEQUENCE [LARGE SCALE GENOMIC DNA]</scope>
    <source>
        <strain evidence="7 8">1E1</strain>
    </source>
</reference>
<dbReference type="PANTHER" id="PTHR46577:SF2">
    <property type="entry name" value="TRANSCRIPTIONAL REGULATORY PROTEIN"/>
    <property type="match status" value="1"/>
</dbReference>
<dbReference type="CDD" id="cd00609">
    <property type="entry name" value="AAT_like"/>
    <property type="match status" value="1"/>
</dbReference>
<dbReference type="InterPro" id="IPR051446">
    <property type="entry name" value="HTH_trans_reg/aminotransferase"/>
</dbReference>
<dbReference type="InterPro" id="IPR015424">
    <property type="entry name" value="PyrdxlP-dep_Trfase"/>
</dbReference>
<keyword evidence="2" id="KW-0663">Pyridoxal phosphate</keyword>
<dbReference type="InterPro" id="IPR000524">
    <property type="entry name" value="Tscrpt_reg_HTH_GntR"/>
</dbReference>
<dbReference type="Pfam" id="PF00392">
    <property type="entry name" value="GntR"/>
    <property type="match status" value="1"/>
</dbReference>
<dbReference type="GO" id="GO:0008483">
    <property type="term" value="F:transaminase activity"/>
    <property type="evidence" value="ECO:0007669"/>
    <property type="project" value="UniProtKB-KW"/>
</dbReference>
<dbReference type="InterPro" id="IPR036388">
    <property type="entry name" value="WH-like_DNA-bd_sf"/>
</dbReference>
<dbReference type="InterPro" id="IPR004839">
    <property type="entry name" value="Aminotransferase_I/II_large"/>
</dbReference>
<dbReference type="Gene3D" id="1.10.10.10">
    <property type="entry name" value="Winged helix-like DNA-binding domain superfamily/Winged helix DNA-binding domain"/>
    <property type="match status" value="1"/>
</dbReference>
<keyword evidence="5" id="KW-0804">Transcription</keyword>
<accession>A0ABT9GL24</accession>
<evidence type="ECO:0000256" key="2">
    <source>
        <dbReference type="ARBA" id="ARBA00022898"/>
    </source>
</evidence>
<dbReference type="CDD" id="cd07377">
    <property type="entry name" value="WHTH_GntR"/>
    <property type="match status" value="1"/>
</dbReference>
<comment type="similarity">
    <text evidence="1">In the C-terminal section; belongs to the class-I pyridoxal-phosphate-dependent aminotransferase family.</text>
</comment>
<evidence type="ECO:0000256" key="5">
    <source>
        <dbReference type="ARBA" id="ARBA00023163"/>
    </source>
</evidence>
<keyword evidence="4" id="KW-0238">DNA-binding</keyword>
<protein>
    <submittedName>
        <fullName evidence="7">PLP-dependent aminotransferase family protein</fullName>
    </submittedName>
</protein>
<dbReference type="RefSeq" id="WP_305943888.1">
    <property type="nucleotide sequence ID" value="NZ_JAUZVY010000001.1"/>
</dbReference>
<sequence>MSAVIQRELDEFLYQQVVRLIRQMQQQQLLRTGERLPSLRQLSSQLGISIPTVRQGYEELERLGLIEARDRSGYYLKVQRQPECRPGRLPLSNTPVPVRQQSLLEQFYQAVHQPGILPLGIAQPSMAQPSEKALLRTMRRVTTLAGQQVMHYGPIDGFAPLKRQLALRYLDVGLSLQPDELLITNGGQEALAIALQAVAKAGDVIAVESPTYFGVLELIETLGMLAVEIPVCPDDGIWLADLEQALGSQPIKACIFSTAISNPMGSFMPDAQRAELVQMLEQRGIPLIEDDVYGELYFGAARGRPAQCFSRKGLVLTCSSFSKTVAPSYRVGWLLPGRYGRQVWRLKRALSFASSLLNQWTLSEFIASGEYDRNLKKLRLALKLNKERMMALVQQHFPAGTRVSNPQGGAVLWIELAKSADCSLLFQQALQHGISIAPGTLFSPSQKFRNCLRLSFGVRWQPEVELAVQQLGQLLRTRC</sequence>
<dbReference type="EMBL" id="JAUZVY010000001">
    <property type="protein sequence ID" value="MDP4527671.1"/>
    <property type="molecule type" value="Genomic_DNA"/>
</dbReference>
<dbReference type="SUPFAM" id="SSF53383">
    <property type="entry name" value="PLP-dependent transferases"/>
    <property type="match status" value="1"/>
</dbReference>
<evidence type="ECO:0000259" key="6">
    <source>
        <dbReference type="PROSITE" id="PS50949"/>
    </source>
</evidence>
<proteinExistence type="inferred from homology"/>
<evidence type="ECO:0000313" key="8">
    <source>
        <dbReference type="Proteomes" id="UP001236258"/>
    </source>
</evidence>
<evidence type="ECO:0000313" key="7">
    <source>
        <dbReference type="EMBL" id="MDP4527671.1"/>
    </source>
</evidence>
<dbReference type="InterPro" id="IPR015421">
    <property type="entry name" value="PyrdxlP-dep_Trfase_major"/>
</dbReference>